<protein>
    <submittedName>
        <fullName evidence="2">Glycosyltransferase family 2 protein</fullName>
    </submittedName>
</protein>
<dbReference type="Pfam" id="PF00535">
    <property type="entry name" value="Glycos_transf_2"/>
    <property type="match status" value="1"/>
</dbReference>
<dbReference type="SUPFAM" id="SSF53448">
    <property type="entry name" value="Nucleotide-diphospho-sugar transferases"/>
    <property type="match status" value="1"/>
</dbReference>
<feature type="domain" description="Glycosyltransferase 2-like" evidence="1">
    <location>
        <begin position="9"/>
        <end position="123"/>
    </location>
</feature>
<sequence>MKYAYVCTNYNNAHFTIDAVRTISAASFPPALIVVVDNQSAADDVQKLQTLAEAYPQVDLVLNADNVGYFPGLNIGIDRVTTLDPTIDCMIVGNNDLEFPVDLGERLAEVVADATDRPVVSPYIETLDGMPQNPHVISGISRPRELVYDLYYANYHLARLIRTVSRLTHRFMDRSDEQGFANPGFIYQGHGSCYILTPAFFTNFKHLWAPTFMMGEEYFLSRQLSERGHMTYYDPRVRIRHRCNGAIENVPARKMWGLARDAHRVYRRYVKPWHRQAHGVNRKIPSL</sequence>
<evidence type="ECO:0000313" key="2">
    <source>
        <dbReference type="EMBL" id="QDZ06943.1"/>
    </source>
</evidence>
<dbReference type="GO" id="GO:0016740">
    <property type="term" value="F:transferase activity"/>
    <property type="evidence" value="ECO:0007669"/>
    <property type="project" value="UniProtKB-KW"/>
</dbReference>
<dbReference type="InterPro" id="IPR029044">
    <property type="entry name" value="Nucleotide-diphossugar_trans"/>
</dbReference>
<evidence type="ECO:0000313" key="3">
    <source>
        <dbReference type="Proteomes" id="UP000315673"/>
    </source>
</evidence>
<dbReference type="OrthoDB" id="9771846at2"/>
<keyword evidence="3" id="KW-1185">Reference proteome</keyword>
<dbReference type="Proteomes" id="UP000315673">
    <property type="component" value="Chromosome"/>
</dbReference>
<reference evidence="2 3" key="1">
    <citation type="submission" date="2019-07" db="EMBL/GenBank/DDBJ databases">
        <title>Full genome sequence of Sphingomonas sp. 4R-6-7(HKS19).</title>
        <authorList>
            <person name="Im W.-T."/>
        </authorList>
    </citation>
    <scope>NUCLEOTIDE SEQUENCE [LARGE SCALE GENOMIC DNA]</scope>
    <source>
        <strain evidence="2 3">HKS19</strain>
    </source>
</reference>
<keyword evidence="2" id="KW-0808">Transferase</keyword>
<accession>A0A5B8LFV9</accession>
<organism evidence="2 3">
    <name type="scientific">Sphingomonas panacisoli</name>
    <dbReference type="NCBI Taxonomy" id="1813879"/>
    <lineage>
        <taxon>Bacteria</taxon>
        <taxon>Pseudomonadati</taxon>
        <taxon>Pseudomonadota</taxon>
        <taxon>Alphaproteobacteria</taxon>
        <taxon>Sphingomonadales</taxon>
        <taxon>Sphingomonadaceae</taxon>
        <taxon>Sphingomonas</taxon>
    </lineage>
</organism>
<name>A0A5B8LFV9_9SPHN</name>
<dbReference type="InterPro" id="IPR001173">
    <property type="entry name" value="Glyco_trans_2-like"/>
</dbReference>
<gene>
    <name evidence="2" type="ORF">FPZ24_05155</name>
</gene>
<dbReference type="RefSeq" id="WP_146570027.1">
    <property type="nucleotide sequence ID" value="NZ_CP042306.1"/>
</dbReference>
<dbReference type="EMBL" id="CP042306">
    <property type="protein sequence ID" value="QDZ06943.1"/>
    <property type="molecule type" value="Genomic_DNA"/>
</dbReference>
<dbReference type="Gene3D" id="3.90.550.10">
    <property type="entry name" value="Spore Coat Polysaccharide Biosynthesis Protein SpsA, Chain A"/>
    <property type="match status" value="1"/>
</dbReference>
<evidence type="ECO:0000259" key="1">
    <source>
        <dbReference type="Pfam" id="PF00535"/>
    </source>
</evidence>
<proteinExistence type="predicted"/>
<dbReference type="AlphaFoldDB" id="A0A5B8LFV9"/>
<dbReference type="KEGG" id="spai:FPZ24_05155"/>